<name>A0AA39Z6J6_9PEZI</name>
<dbReference type="SMART" id="SM00401">
    <property type="entry name" value="ZnF_GATA"/>
    <property type="match status" value="1"/>
</dbReference>
<dbReference type="SUPFAM" id="SSF57716">
    <property type="entry name" value="Glucocorticoid receptor-like (DNA-binding domain)"/>
    <property type="match status" value="1"/>
</dbReference>
<proteinExistence type="predicted"/>
<evidence type="ECO:0000256" key="6">
    <source>
        <dbReference type="PROSITE-ProRule" id="PRU00094"/>
    </source>
</evidence>
<feature type="region of interest" description="Disordered" evidence="7">
    <location>
        <begin position="64"/>
        <end position="133"/>
    </location>
</feature>
<dbReference type="InterPro" id="IPR035965">
    <property type="entry name" value="PAS-like_dom_sf"/>
</dbReference>
<dbReference type="InterPro" id="IPR000014">
    <property type="entry name" value="PAS"/>
</dbReference>
<dbReference type="NCBIfam" id="TIGR00229">
    <property type="entry name" value="sensory_box"/>
    <property type="match status" value="1"/>
</dbReference>
<evidence type="ECO:0000256" key="7">
    <source>
        <dbReference type="SAM" id="MobiDB-lite"/>
    </source>
</evidence>
<keyword evidence="1" id="KW-0479">Metal-binding</keyword>
<feature type="domain" description="GATA-type" evidence="9">
    <location>
        <begin position="467"/>
        <end position="500"/>
    </location>
</feature>
<dbReference type="SMART" id="SM00091">
    <property type="entry name" value="PAS"/>
    <property type="match status" value="1"/>
</dbReference>
<keyword evidence="5" id="KW-0804">Transcription</keyword>
<feature type="compositionally biased region" description="Polar residues" evidence="7">
    <location>
        <begin position="346"/>
        <end position="356"/>
    </location>
</feature>
<dbReference type="Proteomes" id="UP001174997">
    <property type="component" value="Unassembled WGS sequence"/>
</dbReference>
<evidence type="ECO:0000259" key="9">
    <source>
        <dbReference type="PROSITE" id="PS50114"/>
    </source>
</evidence>
<accession>A0AA39Z6J6</accession>
<dbReference type="InterPro" id="IPR013655">
    <property type="entry name" value="PAS_fold_3"/>
</dbReference>
<dbReference type="PROSITE" id="PS00344">
    <property type="entry name" value="GATA_ZN_FINGER_1"/>
    <property type="match status" value="1"/>
</dbReference>
<evidence type="ECO:0000259" key="8">
    <source>
        <dbReference type="PROSITE" id="PS50112"/>
    </source>
</evidence>
<dbReference type="CDD" id="cd00130">
    <property type="entry name" value="PAS"/>
    <property type="match status" value="1"/>
</dbReference>
<evidence type="ECO:0000313" key="10">
    <source>
        <dbReference type="EMBL" id="KAK0664578.1"/>
    </source>
</evidence>
<feature type="compositionally biased region" description="Gly residues" evidence="7">
    <location>
        <begin position="103"/>
        <end position="114"/>
    </location>
</feature>
<dbReference type="InterPro" id="IPR000679">
    <property type="entry name" value="Znf_GATA"/>
</dbReference>
<evidence type="ECO:0000256" key="3">
    <source>
        <dbReference type="ARBA" id="ARBA00022833"/>
    </source>
</evidence>
<dbReference type="Pfam" id="PF08447">
    <property type="entry name" value="PAS_3"/>
    <property type="match status" value="1"/>
</dbReference>
<evidence type="ECO:0000313" key="11">
    <source>
        <dbReference type="Proteomes" id="UP001174997"/>
    </source>
</evidence>
<feature type="domain" description="PAS" evidence="8">
    <location>
        <begin position="144"/>
        <end position="214"/>
    </location>
</feature>
<keyword evidence="4" id="KW-0805">Transcription regulation</keyword>
<keyword evidence="11" id="KW-1185">Reference proteome</keyword>
<feature type="region of interest" description="Disordered" evidence="7">
    <location>
        <begin position="506"/>
        <end position="538"/>
    </location>
</feature>
<dbReference type="GO" id="GO:0008270">
    <property type="term" value="F:zinc ion binding"/>
    <property type="evidence" value="ECO:0007669"/>
    <property type="project" value="UniProtKB-KW"/>
</dbReference>
<feature type="region of interest" description="Disordered" evidence="7">
    <location>
        <begin position="297"/>
        <end position="364"/>
    </location>
</feature>
<organism evidence="10 11">
    <name type="scientific">Cercophora samala</name>
    <dbReference type="NCBI Taxonomy" id="330535"/>
    <lineage>
        <taxon>Eukaryota</taxon>
        <taxon>Fungi</taxon>
        <taxon>Dikarya</taxon>
        <taxon>Ascomycota</taxon>
        <taxon>Pezizomycotina</taxon>
        <taxon>Sordariomycetes</taxon>
        <taxon>Sordariomycetidae</taxon>
        <taxon>Sordariales</taxon>
        <taxon>Lasiosphaeriaceae</taxon>
        <taxon>Cercophora</taxon>
    </lineage>
</organism>
<comment type="caution">
    <text evidence="10">The sequence shown here is derived from an EMBL/GenBank/DDBJ whole genome shotgun (WGS) entry which is preliminary data.</text>
</comment>
<reference evidence="10" key="1">
    <citation type="submission" date="2023-06" db="EMBL/GenBank/DDBJ databases">
        <title>Genome-scale phylogeny and comparative genomics of the fungal order Sordariales.</title>
        <authorList>
            <consortium name="Lawrence Berkeley National Laboratory"/>
            <person name="Hensen N."/>
            <person name="Bonometti L."/>
            <person name="Westerberg I."/>
            <person name="Brannstrom I.O."/>
            <person name="Guillou S."/>
            <person name="Cros-Aarteil S."/>
            <person name="Calhoun S."/>
            <person name="Haridas S."/>
            <person name="Kuo A."/>
            <person name="Mondo S."/>
            <person name="Pangilinan J."/>
            <person name="Riley R."/>
            <person name="Labutti K."/>
            <person name="Andreopoulos B."/>
            <person name="Lipzen A."/>
            <person name="Chen C."/>
            <person name="Yanf M."/>
            <person name="Daum C."/>
            <person name="Ng V."/>
            <person name="Clum A."/>
            <person name="Steindorff A."/>
            <person name="Ohm R."/>
            <person name="Martin F."/>
            <person name="Silar P."/>
            <person name="Natvig D."/>
            <person name="Lalanne C."/>
            <person name="Gautier V."/>
            <person name="Ament-Velasquez S.L."/>
            <person name="Kruys A."/>
            <person name="Hutchinson M.I."/>
            <person name="Powell A.J."/>
            <person name="Barry K."/>
            <person name="Miller A.N."/>
            <person name="Grigoriev I.V."/>
            <person name="Debuchy R."/>
            <person name="Gladieux P."/>
            <person name="Thoren M.H."/>
            <person name="Johannesson H."/>
        </authorList>
    </citation>
    <scope>NUCLEOTIDE SEQUENCE</scope>
    <source>
        <strain evidence="10">CBS 307.81</strain>
    </source>
</reference>
<gene>
    <name evidence="10" type="ORF">QBC41DRAFT_328409</name>
</gene>
<evidence type="ECO:0000256" key="5">
    <source>
        <dbReference type="ARBA" id="ARBA00023163"/>
    </source>
</evidence>
<dbReference type="SUPFAM" id="SSF55785">
    <property type="entry name" value="PYP-like sensor domain (PAS domain)"/>
    <property type="match status" value="1"/>
</dbReference>
<dbReference type="CDD" id="cd00202">
    <property type="entry name" value="ZnF_GATA"/>
    <property type="match status" value="1"/>
</dbReference>
<dbReference type="Pfam" id="PF00320">
    <property type="entry name" value="GATA"/>
    <property type="match status" value="1"/>
</dbReference>
<dbReference type="GO" id="GO:0006355">
    <property type="term" value="P:regulation of DNA-templated transcription"/>
    <property type="evidence" value="ECO:0007669"/>
    <property type="project" value="InterPro"/>
</dbReference>
<feature type="compositionally biased region" description="Polar residues" evidence="7">
    <location>
        <begin position="311"/>
        <end position="326"/>
    </location>
</feature>
<dbReference type="AlphaFoldDB" id="A0AA39Z6J6"/>
<dbReference type="PROSITE" id="PS50112">
    <property type="entry name" value="PAS"/>
    <property type="match status" value="1"/>
</dbReference>
<dbReference type="InterPro" id="IPR013088">
    <property type="entry name" value="Znf_NHR/GATA"/>
</dbReference>
<evidence type="ECO:0000256" key="4">
    <source>
        <dbReference type="ARBA" id="ARBA00023015"/>
    </source>
</evidence>
<feature type="compositionally biased region" description="Gly residues" evidence="7">
    <location>
        <begin position="521"/>
        <end position="531"/>
    </location>
</feature>
<dbReference type="Gene3D" id="3.30.450.20">
    <property type="entry name" value="PAS domain"/>
    <property type="match status" value="1"/>
</dbReference>
<evidence type="ECO:0000256" key="1">
    <source>
        <dbReference type="ARBA" id="ARBA00022723"/>
    </source>
</evidence>
<keyword evidence="2 6" id="KW-0863">Zinc-finger</keyword>
<dbReference type="Gene3D" id="3.30.50.10">
    <property type="entry name" value="Erythroid Transcription Factor GATA-1, subunit A"/>
    <property type="match status" value="1"/>
</dbReference>
<keyword evidence="3" id="KW-0862">Zinc</keyword>
<sequence>MSHGPPPSMSGSNYFGYGTGSVGGVTMSGDPNDMMSLLDSSMFPPFDDDMSMSIDTNDPSLVAVQQQPFNPSGPAAVQPSPSAGLAPSVDLPFSPDDSSPANVGGGGGPGGPGAGPLPVATLGSGSGGGGSNSTANTVTEFTKRRNWPAKVVEELQDFLHILDANGRIKHVSPSVERLTGRKPADLLDVFLKDLIHPDDVGVFTSELNESIASGSPLRLFYRLRKADNSYAIFESVGHAHIAAAKFAPNPNNQSPFCQAVFMMSRPYPTKNAGFLDSFLEHKIENERLKRRIAELKREEQDEVEESHRTWRQSQEGRSDITPSDADTSTFFGGSGGGNIRPVATSPMYTMSNSASTDMPPPNLSASASAAAAAAAAAVSLTREALEGIAGSNRPDSIRDKMARYEGGTHVDTIEMLTGLRYQQGERSRGITTGNASPTLVKGDAGIAIPADRDPRGGGGDKKKKLKVTEEYVCTDCGTLDSPEWRKGPNGPKTLCNACGLRWAKKEKKRNKDNNNNNNNNGGNGNGNGGGDHQIENVG</sequence>
<dbReference type="PANTHER" id="PTHR47172:SF24">
    <property type="entry name" value="GATA ZINC FINGER DOMAIN-CONTAINING PROTEIN 14-RELATED"/>
    <property type="match status" value="1"/>
</dbReference>
<dbReference type="EMBL" id="JAULSY010000118">
    <property type="protein sequence ID" value="KAK0664578.1"/>
    <property type="molecule type" value="Genomic_DNA"/>
</dbReference>
<dbReference type="GO" id="GO:0043565">
    <property type="term" value="F:sequence-specific DNA binding"/>
    <property type="evidence" value="ECO:0007669"/>
    <property type="project" value="InterPro"/>
</dbReference>
<protein>
    <submittedName>
        <fullName evidence="10">White collar 2 protein</fullName>
    </submittedName>
</protein>
<evidence type="ECO:0000256" key="2">
    <source>
        <dbReference type="ARBA" id="ARBA00022771"/>
    </source>
</evidence>
<dbReference type="PROSITE" id="PS50114">
    <property type="entry name" value="GATA_ZN_FINGER_2"/>
    <property type="match status" value="1"/>
</dbReference>
<dbReference type="PANTHER" id="PTHR47172">
    <property type="entry name" value="OS01G0976800 PROTEIN"/>
    <property type="match status" value="1"/>
</dbReference>